<evidence type="ECO:0000313" key="2">
    <source>
        <dbReference type="Proteomes" id="UP000663877"/>
    </source>
</evidence>
<name>A0A814R177_9BILA</name>
<evidence type="ECO:0000313" key="1">
    <source>
        <dbReference type="EMBL" id="CAF1127441.1"/>
    </source>
</evidence>
<reference evidence="1" key="1">
    <citation type="submission" date="2021-02" db="EMBL/GenBank/DDBJ databases">
        <authorList>
            <person name="Nowell W R."/>
        </authorList>
    </citation>
    <scope>NUCLEOTIDE SEQUENCE</scope>
</reference>
<dbReference type="Gene3D" id="3.50.50.60">
    <property type="entry name" value="FAD/NAD(P)-binding domain"/>
    <property type="match status" value="1"/>
</dbReference>
<gene>
    <name evidence="1" type="ORF">BJG266_LOCUS22804</name>
</gene>
<sequence length="463" mass="53940">MEEECPQIVIIGGNQIKQNYFNNIHIYLYLGGPVGLFTAIQIKILVPQLNLVIYEKHVEYQRKHVLRLNKVTTFFGFPSHPLLTNLIDNLPSVIRTSVLESQLLELAKKLEIPIKYENIINLDKFINAHMIIGADGSHSTVRQLVFNNKMKVQNILKYVIEIKYEVYGHGEKLDFIKYQYRTQKQFKYFIQEHIGSEKDNRTPITIHLLVDQHTYEQMKSATFKQPYYLHTHQHLIPNDLLDTITIWLNVKKEYADEKRVEHSERITSVALMVYQSAEIVHYQQDKQQYNTCLVGDAAFGVPFFRSLNNGIICSRKLASCIQLYYGNEPAQTEGENFINNLKFGWTKLVNQAHCLLNSNEPLKAYSQFVHLMATKEIIIAQNKVNFLFAADMMNKINGSVPWQLNKWSSEDVDHLKETIYSNNQSIITTDNQMDSNTWEDEDYDLVQEFDIIESDLSNNFQQD</sequence>
<organism evidence="1 2">
    <name type="scientific">Adineta steineri</name>
    <dbReference type="NCBI Taxonomy" id="433720"/>
    <lineage>
        <taxon>Eukaryota</taxon>
        <taxon>Metazoa</taxon>
        <taxon>Spiralia</taxon>
        <taxon>Gnathifera</taxon>
        <taxon>Rotifera</taxon>
        <taxon>Eurotatoria</taxon>
        <taxon>Bdelloidea</taxon>
        <taxon>Adinetida</taxon>
        <taxon>Adinetidae</taxon>
        <taxon>Adineta</taxon>
    </lineage>
</organism>
<dbReference type="Proteomes" id="UP000663877">
    <property type="component" value="Unassembled WGS sequence"/>
</dbReference>
<proteinExistence type="predicted"/>
<comment type="caution">
    <text evidence="1">The sequence shown here is derived from an EMBL/GenBank/DDBJ whole genome shotgun (WGS) entry which is preliminary data.</text>
</comment>
<evidence type="ECO:0008006" key="3">
    <source>
        <dbReference type="Google" id="ProtNLM"/>
    </source>
</evidence>
<dbReference type="AlphaFoldDB" id="A0A814R177"/>
<dbReference type="SUPFAM" id="SSF51905">
    <property type="entry name" value="FAD/NAD(P)-binding domain"/>
    <property type="match status" value="1"/>
</dbReference>
<accession>A0A814R177</accession>
<dbReference type="InterPro" id="IPR036188">
    <property type="entry name" value="FAD/NAD-bd_sf"/>
</dbReference>
<protein>
    <recommendedName>
        <fullName evidence="3">FAD-binding domain-containing protein</fullName>
    </recommendedName>
</protein>
<dbReference type="EMBL" id="CAJNOI010000146">
    <property type="protein sequence ID" value="CAF1127441.1"/>
    <property type="molecule type" value="Genomic_DNA"/>
</dbReference>